<organism evidence="2 3">
    <name type="scientific">Blumeria graminis f. sp. triticale</name>
    <dbReference type="NCBI Taxonomy" id="1689686"/>
    <lineage>
        <taxon>Eukaryota</taxon>
        <taxon>Fungi</taxon>
        <taxon>Dikarya</taxon>
        <taxon>Ascomycota</taxon>
        <taxon>Pezizomycotina</taxon>
        <taxon>Leotiomycetes</taxon>
        <taxon>Erysiphales</taxon>
        <taxon>Erysiphaceae</taxon>
        <taxon>Blumeria</taxon>
    </lineage>
</organism>
<sequence>MSKFQELYTYQEHNSIEYILQKCRKRISKGSTSKSVLDRLYHDLFKYTSPLQRNSNMVEPRRIFNTTMKRVIDGIDDLEMFNQLIQHIRDNKNERDILQLAIDLGTKFITKSSMDTKDSLITWKRNTTEILGFGKTVEQLNDILKKELQDNIFCVIPNFWDNFFVGKEWTDQASRIWESYEKYEIAEKQLRSKELEGKNSSKDVEEQKTLHGAKEEKILEENMTESEIWDWLYFFEENFLKQLKCHSSRSTKYPVVIESKGSLIRGRYCRTNSTQRSDESEGKTQIDFLIKSVDLPNDDVDWKNMNVGGEFSISPSKQVRKDKFLQLSRCVREAYCAQPLRRFMHGFLMFKEEFELWVFDRSGAYSSGRKSIADAKEMFVRAICSYLLMSDEELGRDLSISKINGQSAVRIKGDNEESIQLFDVKSYPVVRPRSLINRATTCYETQNKSSMIKYSWSRSETNAEVQFMKDALTVPGVVKYITSDLVYQTNNHLGSLNLSDAQPCDLKAEEIIISPGTNYHNMALPSLERNRFLFRIVMTPCGRKINSSGSILAFVVGIRDAIKAHQALVDKNILHGDISDGNIILIDPTLDKDCHGLLIDFDCSVRLKDNVAEDDERFLTGTLKFMALERLFSDGKPKAIRRTYRHDLESFFYVFIVGSIEYEFVNGGMSHNLDDWCVNIIKQCYSNKRVHIYEFPTLLNMFTPSFKELKQLAKNLRTILFEEDGSYISTPNDRGSLYRRMIEAFDDTIEDIKAGKIKNPTFIARRQ</sequence>
<dbReference type="AlphaFoldDB" id="A0A9W4CYG7"/>
<proteinExistence type="predicted"/>
<name>A0A9W4CYG7_BLUGR</name>
<protein>
    <submittedName>
        <fullName evidence="2">BgTH12-01444</fullName>
    </submittedName>
</protein>
<evidence type="ECO:0000259" key="1">
    <source>
        <dbReference type="Pfam" id="PF17667"/>
    </source>
</evidence>
<dbReference type="PANTHER" id="PTHR38248">
    <property type="entry name" value="FUNK1 6"/>
    <property type="match status" value="1"/>
</dbReference>
<feature type="domain" description="Fungal-type protein kinase" evidence="1">
    <location>
        <begin position="289"/>
        <end position="656"/>
    </location>
</feature>
<dbReference type="PANTHER" id="PTHR38248:SF2">
    <property type="entry name" value="FUNK1 11"/>
    <property type="match status" value="1"/>
</dbReference>
<dbReference type="Pfam" id="PF17667">
    <property type="entry name" value="Pkinase_fungal"/>
    <property type="match status" value="1"/>
</dbReference>
<evidence type="ECO:0000313" key="2">
    <source>
        <dbReference type="EMBL" id="CAD6501190.1"/>
    </source>
</evidence>
<comment type="caution">
    <text evidence="2">The sequence shown here is derived from an EMBL/GenBank/DDBJ whole genome shotgun (WGS) entry which is preliminary data.</text>
</comment>
<evidence type="ECO:0000313" key="3">
    <source>
        <dbReference type="Proteomes" id="UP000683417"/>
    </source>
</evidence>
<dbReference type="InterPro" id="IPR040976">
    <property type="entry name" value="Pkinase_fungal"/>
</dbReference>
<gene>
    <name evidence="2" type="ORF">BGTH12_LOCUS2548</name>
</gene>
<dbReference type="Proteomes" id="UP000683417">
    <property type="component" value="Unassembled WGS sequence"/>
</dbReference>
<accession>A0A9W4CYG7</accession>
<reference evidence="2" key="1">
    <citation type="submission" date="2020-10" db="EMBL/GenBank/DDBJ databases">
        <authorList>
            <person name="Muller C M."/>
        </authorList>
    </citation>
    <scope>NUCLEOTIDE SEQUENCE</scope>
    <source>
        <strain evidence="2">THUN-12</strain>
    </source>
</reference>
<dbReference type="EMBL" id="CAJHIT010000005">
    <property type="protein sequence ID" value="CAD6501190.1"/>
    <property type="molecule type" value="Genomic_DNA"/>
</dbReference>